<evidence type="ECO:0000259" key="13">
    <source>
        <dbReference type="Pfam" id="PF02803"/>
    </source>
</evidence>
<keyword evidence="8" id="KW-0809">Transit peptide</keyword>
<dbReference type="InterPro" id="IPR016039">
    <property type="entry name" value="Thiolase-like"/>
</dbReference>
<comment type="subunit">
    <text evidence="4">Homotetramer.</text>
</comment>
<feature type="domain" description="Thiolase C-terminal" evidence="13">
    <location>
        <begin position="310"/>
        <end position="429"/>
    </location>
</feature>
<dbReference type="CDD" id="cd00751">
    <property type="entry name" value="thiolase"/>
    <property type="match status" value="1"/>
</dbReference>
<accession>A0A194VW51</accession>
<protein>
    <recommendedName>
        <fullName evidence="5">acetyl-CoA C-acetyltransferase</fullName>
        <ecNumber evidence="5">2.3.1.9</ecNumber>
    </recommendedName>
</protein>
<proteinExistence type="inferred from homology"/>
<dbReference type="FunFam" id="3.40.47.10:FF:000007">
    <property type="entry name" value="acetyl-CoA acetyltransferase, mitochondrial"/>
    <property type="match status" value="1"/>
</dbReference>
<evidence type="ECO:0000256" key="2">
    <source>
        <dbReference type="ARBA" id="ARBA00004173"/>
    </source>
</evidence>
<keyword evidence="10" id="KW-0496">Mitochondrion</keyword>
<dbReference type="SMR" id="A0A194VW51"/>
<evidence type="ECO:0000256" key="5">
    <source>
        <dbReference type="ARBA" id="ARBA00012705"/>
    </source>
</evidence>
<keyword evidence="15" id="KW-1185">Reference proteome</keyword>
<keyword evidence="7" id="KW-0479">Metal-binding</keyword>
<evidence type="ECO:0000256" key="9">
    <source>
        <dbReference type="ARBA" id="ARBA00022958"/>
    </source>
</evidence>
<evidence type="ECO:0000256" key="11">
    <source>
        <dbReference type="ARBA" id="ARBA00023315"/>
    </source>
</evidence>
<dbReference type="Pfam" id="PF00108">
    <property type="entry name" value="Thiolase_N"/>
    <property type="match status" value="1"/>
</dbReference>
<keyword evidence="9" id="KW-0630">Potassium</keyword>
<keyword evidence="11" id="KW-0012">Acyltransferase</keyword>
<comment type="cofactor">
    <cofactor evidence="1">
        <name>K(+)</name>
        <dbReference type="ChEBI" id="CHEBI:29103"/>
    </cofactor>
</comment>
<reference evidence="14" key="1">
    <citation type="submission" date="2014-12" db="EMBL/GenBank/DDBJ databases">
        <title>Genome Sequence of Valsa Canker Pathogens Uncovers a Specific Adaption of Colonization on Woody Bark.</title>
        <authorList>
            <person name="Yin Z."/>
            <person name="Liu H."/>
            <person name="Gao X."/>
            <person name="Li Z."/>
            <person name="Song N."/>
            <person name="Ke X."/>
            <person name="Dai Q."/>
            <person name="Wu Y."/>
            <person name="Sun Y."/>
            <person name="Xu J.-R."/>
            <person name="Kang Z.K."/>
            <person name="Wang L."/>
            <person name="Huang L."/>
        </authorList>
    </citation>
    <scope>NUCLEOTIDE SEQUENCE [LARGE SCALE GENOMIC DNA]</scope>
    <source>
        <strain evidence="14">03-8</strain>
    </source>
</reference>
<dbReference type="AlphaFoldDB" id="A0A194VW51"/>
<evidence type="ECO:0000256" key="3">
    <source>
        <dbReference type="ARBA" id="ARBA00010982"/>
    </source>
</evidence>
<comment type="similarity">
    <text evidence="3">Belongs to the thiolase-like superfamily. Thiolase family.</text>
</comment>
<name>A0A194VW51_CYTMA</name>
<comment type="subcellular location">
    <subcellularLocation>
        <location evidence="2">Mitochondrion</location>
    </subcellularLocation>
</comment>
<dbReference type="OrthoDB" id="5404651at2759"/>
<dbReference type="PROSITE" id="PS00099">
    <property type="entry name" value="THIOLASE_3"/>
    <property type="match status" value="1"/>
</dbReference>
<dbReference type="InterPro" id="IPR002155">
    <property type="entry name" value="Thiolase"/>
</dbReference>
<dbReference type="InterPro" id="IPR020610">
    <property type="entry name" value="Thiolase_AS"/>
</dbReference>
<dbReference type="EMBL" id="CM003101">
    <property type="protein sequence ID" value="KUI68118.1"/>
    <property type="molecule type" value="Genomic_DNA"/>
</dbReference>
<evidence type="ECO:0000256" key="1">
    <source>
        <dbReference type="ARBA" id="ARBA00001958"/>
    </source>
</evidence>
<evidence type="ECO:0000256" key="6">
    <source>
        <dbReference type="ARBA" id="ARBA00022679"/>
    </source>
</evidence>
<dbReference type="SMART" id="SM00753">
    <property type="entry name" value="PAM"/>
    <property type="match status" value="1"/>
</dbReference>
<evidence type="ECO:0000256" key="8">
    <source>
        <dbReference type="ARBA" id="ARBA00022946"/>
    </source>
</evidence>
<dbReference type="InterPro" id="IPR020617">
    <property type="entry name" value="Thiolase_C"/>
</dbReference>
<dbReference type="GO" id="GO:0006635">
    <property type="term" value="P:fatty acid beta-oxidation"/>
    <property type="evidence" value="ECO:0007669"/>
    <property type="project" value="TreeGrafter"/>
</dbReference>
<organism evidence="14 15">
    <name type="scientific">Cytospora mali</name>
    <name type="common">Apple Valsa canker fungus</name>
    <name type="synonym">Valsa mali</name>
    <dbReference type="NCBI Taxonomy" id="578113"/>
    <lineage>
        <taxon>Eukaryota</taxon>
        <taxon>Fungi</taxon>
        <taxon>Dikarya</taxon>
        <taxon>Ascomycota</taxon>
        <taxon>Pezizomycotina</taxon>
        <taxon>Sordariomycetes</taxon>
        <taxon>Sordariomycetidae</taxon>
        <taxon>Diaporthales</taxon>
        <taxon>Cytosporaceae</taxon>
        <taxon>Cytospora</taxon>
    </lineage>
</organism>
<dbReference type="InterPro" id="IPR020616">
    <property type="entry name" value="Thiolase_N"/>
</dbReference>
<dbReference type="Proteomes" id="UP000078559">
    <property type="component" value="Chromosome 4"/>
</dbReference>
<keyword evidence="6" id="KW-0808">Transferase</keyword>
<sequence length="966" mass="104648">MLLKSPCLRSALRNGATVTCRNASVRRFSARAALHQEIRDAYILSASRTPTAKFNGSFLTVSAPKLGAVAIKSAIDKSGVPVSKITDVYMGNVIQASVGQAPARQASIFAGLPPSVDAITINKVCASGLKAVVFAAQNIQLGLSEAQVAGGMENMSQVPYYVPRASSLPAFGHVKMEDGLIKDGLTDVYDQIHMGNCAEKTAKKYGITREIQDQYAIQSYERAQAAWKNKAFADEIVPVTVKGRKGDTVIDTDEGYLDVKLEKIPTLKPAFIRDGTGTVTAASSSTLNDGASALVLGSKAIAQEFGSGSRVLARICGSADAAMDPIDFPVAPAKAVPIALERAGITKDQVAIWEFNEAFAAVIKANEKILGLEGARVNPLGGAISLGHALGSSGSRILTTLLHQLKPGEYGVAAICNGGGAATAIVVQRIDLIDVTMALVTQFLTQIRSFVIAQDGESLDSWLQVEPGVTAQTYFQLRDELRQSFGQGRNALESMVDNCMPEVDDPPEGTGSPWPSFVSFVKEYLMYWKDAEFDDLMALQESLSGLLTSCATALSHPQYGSMMFQTSISLSEALSKVVMMLHRRPELMSGRRAATGDEDSKSMVEQSADIIQKIFTSCLTDRSSTRFARPEGKKVGVYIFANLVLKLLFTCGKSRLAAQLLLNISASGPPLELYPAAQRATFLYYLGRFNFDCDNFVRASHCLQEAYLQTPPVLQQHRKLILTYLIPSNIMLGRFPSQVLLARPEAATLAPIFLPIMAAIRKGNFVAFQHSIAANERWLYRKGLLFALTFRLRPIVWRSFIRRCFLLTYEPPPPTADSRAAPTLNLADVYVAASYVQKRLEGYAQARPQQQPKRPTQTNNIFMRAVTNSAPDARKLKPSEGLFWGNLPVTDKEVEGVVAALIAQGLMHGFLAHSSGRFAVMGAKKAGGPLAAGWPAVATMVLERLMEEGVDIDQVPAWVKMPQGYA</sequence>
<gene>
    <name evidence="14" type="ORF">VM1G_04021</name>
</gene>
<dbReference type="GO" id="GO:0003985">
    <property type="term" value="F:acetyl-CoA C-acetyltransferase activity"/>
    <property type="evidence" value="ECO:0007669"/>
    <property type="project" value="UniProtKB-EC"/>
</dbReference>
<evidence type="ECO:0000313" key="14">
    <source>
        <dbReference type="EMBL" id="KUI68118.1"/>
    </source>
</evidence>
<dbReference type="EC" id="2.3.1.9" evidence="5"/>
<dbReference type="InterPro" id="IPR020615">
    <property type="entry name" value="Thiolase_acyl_enz_int_AS"/>
</dbReference>
<dbReference type="PROSITE" id="PS00098">
    <property type="entry name" value="THIOLASE_1"/>
    <property type="match status" value="1"/>
</dbReference>
<evidence type="ECO:0000256" key="4">
    <source>
        <dbReference type="ARBA" id="ARBA00011881"/>
    </source>
</evidence>
<dbReference type="PANTHER" id="PTHR18919">
    <property type="entry name" value="ACETYL-COA C-ACYLTRANSFERASE"/>
    <property type="match status" value="1"/>
</dbReference>
<dbReference type="GO" id="GO:0046872">
    <property type="term" value="F:metal ion binding"/>
    <property type="evidence" value="ECO:0007669"/>
    <property type="project" value="UniProtKB-KW"/>
</dbReference>
<dbReference type="GO" id="GO:0005739">
    <property type="term" value="C:mitochondrion"/>
    <property type="evidence" value="ECO:0007669"/>
    <property type="project" value="UniProtKB-SubCell"/>
</dbReference>
<evidence type="ECO:0000256" key="10">
    <source>
        <dbReference type="ARBA" id="ARBA00023128"/>
    </source>
</evidence>
<feature type="domain" description="Thiolase N-terminal" evidence="12">
    <location>
        <begin position="42"/>
        <end position="298"/>
    </location>
</feature>
<dbReference type="NCBIfam" id="TIGR01930">
    <property type="entry name" value="AcCoA-C-Actrans"/>
    <property type="match status" value="1"/>
</dbReference>
<dbReference type="Pfam" id="PF02803">
    <property type="entry name" value="Thiolase_C"/>
    <property type="match status" value="1"/>
</dbReference>
<dbReference type="Gene3D" id="3.40.47.10">
    <property type="match status" value="1"/>
</dbReference>
<dbReference type="SUPFAM" id="SSF53901">
    <property type="entry name" value="Thiolase-like"/>
    <property type="match status" value="2"/>
</dbReference>
<evidence type="ECO:0000313" key="15">
    <source>
        <dbReference type="Proteomes" id="UP000078559"/>
    </source>
</evidence>
<evidence type="ECO:0000259" key="12">
    <source>
        <dbReference type="Pfam" id="PF00108"/>
    </source>
</evidence>
<evidence type="ECO:0000256" key="7">
    <source>
        <dbReference type="ARBA" id="ARBA00022723"/>
    </source>
</evidence>
<dbReference type="PANTHER" id="PTHR18919:SF156">
    <property type="entry name" value="ACETYL-COA ACETYLTRANSFERASE, MITOCHONDRIAL"/>
    <property type="match status" value="1"/>
</dbReference>